<gene>
    <name evidence="1" type="ORF">H8710_03775</name>
</gene>
<keyword evidence="2" id="KW-1185">Reference proteome</keyword>
<protein>
    <submittedName>
        <fullName evidence="1">Uncharacterized protein</fullName>
    </submittedName>
</protein>
<evidence type="ECO:0000313" key="1">
    <source>
        <dbReference type="EMBL" id="MBC8559184.1"/>
    </source>
</evidence>
<dbReference type="AlphaFoldDB" id="A0A926I6N7"/>
<sequence length="82" mass="9573">MERIKKYVDVITEFSADGKIRPLEVLWDDGTRYEIDKILSVDRRASLKVGGAGIRYTCQINGVRTFLYLEENKWFVEAKVMQ</sequence>
<reference evidence="1" key="1">
    <citation type="submission" date="2020-08" db="EMBL/GenBank/DDBJ databases">
        <title>Genome public.</title>
        <authorList>
            <person name="Liu C."/>
            <person name="Sun Q."/>
        </authorList>
    </citation>
    <scope>NUCLEOTIDE SEQUENCE</scope>
    <source>
        <strain evidence="1">NSJ-33</strain>
    </source>
</reference>
<proteinExistence type="predicted"/>
<name>A0A926I6N7_9FIRM</name>
<comment type="caution">
    <text evidence="1">The sequence shown here is derived from an EMBL/GenBank/DDBJ whole genome shotgun (WGS) entry which is preliminary data.</text>
</comment>
<dbReference type="Proteomes" id="UP000610760">
    <property type="component" value="Unassembled WGS sequence"/>
</dbReference>
<organism evidence="1 2">
    <name type="scientific">Fumia xinanensis</name>
    <dbReference type="NCBI Taxonomy" id="2763659"/>
    <lineage>
        <taxon>Bacteria</taxon>
        <taxon>Bacillati</taxon>
        <taxon>Bacillota</taxon>
        <taxon>Clostridia</taxon>
        <taxon>Eubacteriales</taxon>
        <taxon>Oscillospiraceae</taxon>
        <taxon>Fumia</taxon>
    </lineage>
</organism>
<evidence type="ECO:0000313" key="2">
    <source>
        <dbReference type="Proteomes" id="UP000610760"/>
    </source>
</evidence>
<dbReference type="EMBL" id="JACRSV010000001">
    <property type="protein sequence ID" value="MBC8559184.1"/>
    <property type="molecule type" value="Genomic_DNA"/>
</dbReference>
<accession>A0A926I6N7</accession>
<dbReference type="RefSeq" id="WP_249294068.1">
    <property type="nucleotide sequence ID" value="NZ_JACRSV010000001.1"/>
</dbReference>